<name>A0A0H4VNE8_9BACT</name>
<organism evidence="2 3">
    <name type="scientific">Rufibacter radiotolerans</name>
    <dbReference type="NCBI Taxonomy" id="1379910"/>
    <lineage>
        <taxon>Bacteria</taxon>
        <taxon>Pseudomonadati</taxon>
        <taxon>Bacteroidota</taxon>
        <taxon>Cytophagia</taxon>
        <taxon>Cytophagales</taxon>
        <taxon>Hymenobacteraceae</taxon>
        <taxon>Rufibacter</taxon>
    </lineage>
</organism>
<dbReference type="InterPro" id="IPR036291">
    <property type="entry name" value="NAD(P)-bd_dom_sf"/>
</dbReference>
<dbReference type="PATRIC" id="fig|1379910.4.peg.606"/>
<dbReference type="Proteomes" id="UP000036458">
    <property type="component" value="Chromosome"/>
</dbReference>
<gene>
    <name evidence="2" type="ORF">TH63_02820</name>
</gene>
<dbReference type="KEGG" id="ruf:TH63_02820"/>
<dbReference type="EMBL" id="CP010777">
    <property type="protein sequence ID" value="AKQ47450.1"/>
    <property type="molecule type" value="Genomic_DNA"/>
</dbReference>
<dbReference type="AlphaFoldDB" id="A0A0H4VNE8"/>
<dbReference type="InterPro" id="IPR050177">
    <property type="entry name" value="Lipid_A_modif_metabolic_enz"/>
</dbReference>
<dbReference type="RefSeq" id="WP_076606585.1">
    <property type="nucleotide sequence ID" value="NZ_CP010777.1"/>
</dbReference>
<protein>
    <recommendedName>
        <fullName evidence="1">NAD-dependent epimerase/dehydratase domain-containing protein</fullName>
    </recommendedName>
</protein>
<evidence type="ECO:0000259" key="1">
    <source>
        <dbReference type="Pfam" id="PF01370"/>
    </source>
</evidence>
<dbReference type="PANTHER" id="PTHR43245:SF13">
    <property type="entry name" value="UDP-D-APIOSE_UDP-D-XYLOSE SYNTHASE 2"/>
    <property type="match status" value="1"/>
</dbReference>
<reference evidence="2 3" key="1">
    <citation type="submission" date="2015-01" db="EMBL/GenBank/DDBJ databases">
        <title>Rufibacter sp./DG31D/ whole genome sequencing.</title>
        <authorList>
            <person name="Kim M.K."/>
            <person name="Srinivasan S."/>
            <person name="Lee J.-J."/>
        </authorList>
    </citation>
    <scope>NUCLEOTIDE SEQUENCE [LARGE SCALE GENOMIC DNA]</scope>
    <source>
        <strain evidence="2 3">DG31D</strain>
    </source>
</reference>
<dbReference type="Gene3D" id="3.40.50.720">
    <property type="entry name" value="NAD(P)-binding Rossmann-like Domain"/>
    <property type="match status" value="1"/>
</dbReference>
<sequence length="297" mass="34181">MKIAVFGANGYMGQHIVHYLIEEKQVLPLCFDIQGDFMGKHQVKYQQMDISDKAQVQRLDQDFDYIYFFSGLTGTDISIDRYEAYIKVNEIGFLNLLDFLKNLDQKPKLIFPSTRLVYKGVENSPLPEEAEKEFRTIYASSKYNGEMYLEMFRNLYGIEYTIFRICVPYGNIVGGQLSYGTISFFLGRAMKKEPIVLFGDGNLKRTFTHVMDVCRQIIEVSEMPESNGHCYNIDGETFSLKGIASIIGEKYDVPVQYSQWPEKALKLESGDTIFNASKIIKIFPHTLNFSLQEWING</sequence>
<dbReference type="PANTHER" id="PTHR43245">
    <property type="entry name" value="BIFUNCTIONAL POLYMYXIN RESISTANCE PROTEIN ARNA"/>
    <property type="match status" value="1"/>
</dbReference>
<keyword evidence="3" id="KW-1185">Reference proteome</keyword>
<dbReference type="STRING" id="1379910.TH63_02820"/>
<evidence type="ECO:0000313" key="2">
    <source>
        <dbReference type="EMBL" id="AKQ47450.1"/>
    </source>
</evidence>
<dbReference type="SUPFAM" id="SSF51735">
    <property type="entry name" value="NAD(P)-binding Rossmann-fold domains"/>
    <property type="match status" value="1"/>
</dbReference>
<dbReference type="Pfam" id="PF01370">
    <property type="entry name" value="Epimerase"/>
    <property type="match status" value="1"/>
</dbReference>
<proteinExistence type="predicted"/>
<accession>A0A0H4VNE8</accession>
<feature type="domain" description="NAD-dependent epimerase/dehydratase" evidence="1">
    <location>
        <begin position="3"/>
        <end position="233"/>
    </location>
</feature>
<dbReference type="InterPro" id="IPR001509">
    <property type="entry name" value="Epimerase_deHydtase"/>
</dbReference>
<evidence type="ECO:0000313" key="3">
    <source>
        <dbReference type="Proteomes" id="UP000036458"/>
    </source>
</evidence>